<feature type="transmembrane region" description="Helical" evidence="6">
    <location>
        <begin position="89"/>
        <end position="106"/>
    </location>
</feature>
<feature type="transmembrane region" description="Helical" evidence="6">
    <location>
        <begin position="50"/>
        <end position="69"/>
    </location>
</feature>
<name>A0A9J7KGQ0_BRAFL</name>
<dbReference type="OrthoDB" id="448280at2759"/>
<dbReference type="Pfam" id="PF02535">
    <property type="entry name" value="Zip"/>
    <property type="match status" value="1"/>
</dbReference>
<evidence type="ECO:0000256" key="6">
    <source>
        <dbReference type="SAM" id="Phobius"/>
    </source>
</evidence>
<comment type="subcellular location">
    <subcellularLocation>
        <location evidence="1">Membrane</location>
        <topology evidence="1">Multi-pass membrane protein</topology>
    </subcellularLocation>
</comment>
<evidence type="ECO:0000313" key="8">
    <source>
        <dbReference type="RefSeq" id="XP_035658138.1"/>
    </source>
</evidence>
<dbReference type="GO" id="GO:0005886">
    <property type="term" value="C:plasma membrane"/>
    <property type="evidence" value="ECO:0000318"/>
    <property type="project" value="GO_Central"/>
</dbReference>
<reference evidence="7" key="1">
    <citation type="journal article" date="2020" name="Nat. Ecol. Evol.">
        <title>Deeply conserved synteny resolves early events in vertebrate evolution.</title>
        <authorList>
            <person name="Simakov O."/>
            <person name="Marletaz F."/>
            <person name="Yue J.X."/>
            <person name="O'Connell B."/>
            <person name="Jenkins J."/>
            <person name="Brandt A."/>
            <person name="Calef R."/>
            <person name="Tung C.H."/>
            <person name="Huang T.K."/>
            <person name="Schmutz J."/>
            <person name="Satoh N."/>
            <person name="Yu J.K."/>
            <person name="Putnam N.H."/>
            <person name="Green R.E."/>
            <person name="Rokhsar D.S."/>
        </authorList>
    </citation>
    <scope>NUCLEOTIDE SEQUENCE [LARGE SCALE GENOMIC DNA]</scope>
    <source>
        <strain evidence="7">S238N-H82</strain>
    </source>
</reference>
<keyword evidence="3 6" id="KW-1133">Transmembrane helix</keyword>
<protein>
    <submittedName>
        <fullName evidence="8">Zinc transporter ZIP1-like</fullName>
    </submittedName>
</protein>
<evidence type="ECO:0000256" key="5">
    <source>
        <dbReference type="SAM" id="MobiDB-lite"/>
    </source>
</evidence>
<evidence type="ECO:0000256" key="2">
    <source>
        <dbReference type="ARBA" id="ARBA00022692"/>
    </source>
</evidence>
<dbReference type="InterPro" id="IPR003689">
    <property type="entry name" value="ZIP"/>
</dbReference>
<keyword evidence="2 6" id="KW-0812">Transmembrane</keyword>
<dbReference type="OMA" id="CEIGQCK"/>
<keyword evidence="4 6" id="KW-0472">Membrane</keyword>
<evidence type="ECO:0000256" key="4">
    <source>
        <dbReference type="ARBA" id="ARBA00023136"/>
    </source>
</evidence>
<evidence type="ECO:0000256" key="1">
    <source>
        <dbReference type="ARBA" id="ARBA00004141"/>
    </source>
</evidence>
<keyword evidence="7" id="KW-1185">Reference proteome</keyword>
<feature type="transmembrane region" description="Helical" evidence="6">
    <location>
        <begin position="188"/>
        <end position="208"/>
    </location>
</feature>
<organism evidence="7 8">
    <name type="scientific">Branchiostoma floridae</name>
    <name type="common">Florida lancelet</name>
    <name type="synonym">Amphioxus</name>
    <dbReference type="NCBI Taxonomy" id="7739"/>
    <lineage>
        <taxon>Eukaryota</taxon>
        <taxon>Metazoa</taxon>
        <taxon>Chordata</taxon>
        <taxon>Cephalochordata</taxon>
        <taxon>Leptocardii</taxon>
        <taxon>Amphioxiformes</taxon>
        <taxon>Branchiostomatidae</taxon>
        <taxon>Branchiostoma</taxon>
    </lineage>
</organism>
<dbReference type="PANTHER" id="PTHR11040">
    <property type="entry name" value="ZINC/IRON TRANSPORTER"/>
    <property type="match status" value="1"/>
</dbReference>
<gene>
    <name evidence="8" type="primary">LOC118403514</name>
</gene>
<dbReference type="Proteomes" id="UP000001554">
    <property type="component" value="Chromosome 16"/>
</dbReference>
<dbReference type="GO" id="GO:0071577">
    <property type="term" value="P:zinc ion transmembrane transport"/>
    <property type="evidence" value="ECO:0000318"/>
    <property type="project" value="GO_Central"/>
</dbReference>
<dbReference type="KEGG" id="bfo:118403514"/>
<feature type="compositionally biased region" description="Polar residues" evidence="5">
    <location>
        <begin position="319"/>
        <end position="334"/>
    </location>
</feature>
<feature type="transmembrane region" description="Helical" evidence="6">
    <location>
        <begin position="253"/>
        <end position="273"/>
    </location>
</feature>
<dbReference type="GO" id="GO:0005385">
    <property type="term" value="F:zinc ion transmembrane transporter activity"/>
    <property type="evidence" value="ECO:0000318"/>
    <property type="project" value="GO_Central"/>
</dbReference>
<sequence length="334" mass="35740">MENVVLVKLLVLFLVFPLTLVASCLPIWLARRSLRKKCELQNRRTGRALGLLNCLAGGVFLGTCLLDLVPSVEEQLQTVVSGFVNFPGFPLAQFAIGAGFLLILSVEQCTAKYSEGYKSTTSSPPCETTDEDVELDIFSHEVENLGLLGGERISKTTDLRSWTLAVAVSMHSIFEGMAVGLQQNVTDVFELVMAVALHKCVLAFGLGLTFVQSDLGKKSVAGLCLAFAITAPIGIGIGTLVENGAESSHSSAVSGVLQGLATGTLLYVTFLEILSRELHGKNDRILKVFLVTAGYAIVCGLMLLDPETNESFERCDEGSPSQYTSGSTNTPLNI</sequence>
<evidence type="ECO:0000256" key="3">
    <source>
        <dbReference type="ARBA" id="ARBA00022989"/>
    </source>
</evidence>
<feature type="transmembrane region" description="Helical" evidence="6">
    <location>
        <begin position="220"/>
        <end position="241"/>
    </location>
</feature>
<accession>A0A9J7KGQ0</accession>
<dbReference type="AlphaFoldDB" id="A0A9J7KGQ0"/>
<dbReference type="PANTHER" id="PTHR11040:SF140">
    <property type="entry name" value="ZRT (ZRT), IRT- (IRT-) LIKE PROTEIN TRANSPORTER"/>
    <property type="match status" value="1"/>
</dbReference>
<dbReference type="RefSeq" id="XP_035658138.1">
    <property type="nucleotide sequence ID" value="XM_035802245.1"/>
</dbReference>
<evidence type="ECO:0000313" key="7">
    <source>
        <dbReference type="Proteomes" id="UP000001554"/>
    </source>
</evidence>
<feature type="region of interest" description="Disordered" evidence="5">
    <location>
        <begin position="314"/>
        <end position="334"/>
    </location>
</feature>
<feature type="transmembrane region" description="Helical" evidence="6">
    <location>
        <begin position="6"/>
        <end position="29"/>
    </location>
</feature>
<feature type="transmembrane region" description="Helical" evidence="6">
    <location>
        <begin position="285"/>
        <end position="304"/>
    </location>
</feature>
<proteinExistence type="predicted"/>
<feature type="transmembrane region" description="Helical" evidence="6">
    <location>
        <begin position="162"/>
        <end position="182"/>
    </location>
</feature>
<dbReference type="GeneID" id="118403514"/>
<reference evidence="8" key="2">
    <citation type="submission" date="2025-08" db="UniProtKB">
        <authorList>
            <consortium name="RefSeq"/>
        </authorList>
    </citation>
    <scope>IDENTIFICATION</scope>
    <source>
        <strain evidence="8">S238N-H82</strain>
        <tissue evidence="8">Testes</tissue>
    </source>
</reference>